<dbReference type="PANTHER" id="PTHR44591:SF3">
    <property type="entry name" value="RESPONSE REGULATORY DOMAIN-CONTAINING PROTEIN"/>
    <property type="match status" value="1"/>
</dbReference>
<dbReference type="PROSITE" id="PS50110">
    <property type="entry name" value="RESPONSE_REGULATORY"/>
    <property type="match status" value="1"/>
</dbReference>
<dbReference type="GO" id="GO:0000160">
    <property type="term" value="P:phosphorelay signal transduction system"/>
    <property type="evidence" value="ECO:0007669"/>
    <property type="project" value="InterPro"/>
</dbReference>
<name>A0A1C3EAE9_9GAMM</name>
<feature type="modified residue" description="4-aspartylphosphate" evidence="2">
    <location>
        <position position="52"/>
    </location>
</feature>
<evidence type="ECO:0000313" key="5">
    <source>
        <dbReference type="Proteomes" id="UP000094936"/>
    </source>
</evidence>
<feature type="domain" description="Response regulatory" evidence="3">
    <location>
        <begin position="4"/>
        <end position="119"/>
    </location>
</feature>
<reference evidence="4 5" key="1">
    <citation type="submission" date="2016-05" db="EMBL/GenBank/DDBJ databases">
        <title>Genomic Taxonomy of the Vibrionaceae.</title>
        <authorList>
            <person name="Gomez-Gil B."/>
            <person name="Enciso-Ibarra J."/>
        </authorList>
    </citation>
    <scope>NUCLEOTIDE SEQUENCE [LARGE SCALE GENOMIC DNA]</scope>
    <source>
        <strain evidence="4 5">CAIM 1920</strain>
    </source>
</reference>
<dbReference type="RefSeq" id="WP_068905310.1">
    <property type="nucleotide sequence ID" value="NZ_JBHUIF010000006.1"/>
</dbReference>
<dbReference type="PANTHER" id="PTHR44591">
    <property type="entry name" value="STRESS RESPONSE REGULATOR PROTEIN 1"/>
    <property type="match status" value="1"/>
</dbReference>
<dbReference type="SUPFAM" id="SSF52172">
    <property type="entry name" value="CheY-like"/>
    <property type="match status" value="1"/>
</dbReference>
<sequence>MAYKVLAVDDEPSNLHVIRSILNDEYTLLFAKEGERALLMAREQQPDIILLDVIMPGMNGYELCQALKQDPDTRDIPVVFVSSLDENQSEIDGLRCGAVEFLHKPVSPELVRSRIQNILERNRYSDTMRNIQLLVDHIGRENGCSQSDHEQSIRLAELTQLLAAEYGLPSERVEDIRLAIPLACLNSLREISGVGDAPDTDSTVTLSEGFLKRTCELLRYRDEKWDPGRHDMIPDEVWLYQLATALDSGIWNQPDSLSNNIEQSFDRVASSRKLVLPDKVLSLFDDSRSKIINYFQMLNQHH</sequence>
<dbReference type="InterPro" id="IPR050595">
    <property type="entry name" value="Bact_response_regulator"/>
</dbReference>
<protein>
    <recommendedName>
        <fullName evidence="3">Response regulatory domain-containing protein</fullName>
    </recommendedName>
</protein>
<evidence type="ECO:0000256" key="2">
    <source>
        <dbReference type="PROSITE-ProRule" id="PRU00169"/>
    </source>
</evidence>
<dbReference type="SMART" id="SM00448">
    <property type="entry name" value="REC"/>
    <property type="match status" value="1"/>
</dbReference>
<dbReference type="Gene3D" id="3.40.50.2300">
    <property type="match status" value="1"/>
</dbReference>
<dbReference type="AlphaFoldDB" id="A0A1C3EAE9"/>
<dbReference type="OrthoDB" id="8874570at2"/>
<evidence type="ECO:0000259" key="3">
    <source>
        <dbReference type="PROSITE" id="PS50110"/>
    </source>
</evidence>
<evidence type="ECO:0000313" key="4">
    <source>
        <dbReference type="EMBL" id="ODA30174.1"/>
    </source>
</evidence>
<organism evidence="4 5">
    <name type="scientific">Veronia pacifica</name>
    <dbReference type="NCBI Taxonomy" id="1080227"/>
    <lineage>
        <taxon>Bacteria</taxon>
        <taxon>Pseudomonadati</taxon>
        <taxon>Pseudomonadota</taxon>
        <taxon>Gammaproteobacteria</taxon>
        <taxon>Vibrionales</taxon>
        <taxon>Vibrionaceae</taxon>
        <taxon>Veronia</taxon>
    </lineage>
</organism>
<accession>A0A1C3EAE9</accession>
<keyword evidence="5" id="KW-1185">Reference proteome</keyword>
<dbReference type="InterPro" id="IPR011006">
    <property type="entry name" value="CheY-like_superfamily"/>
</dbReference>
<dbReference type="Pfam" id="PF00072">
    <property type="entry name" value="Response_reg"/>
    <property type="match status" value="1"/>
</dbReference>
<evidence type="ECO:0000256" key="1">
    <source>
        <dbReference type="ARBA" id="ARBA00022553"/>
    </source>
</evidence>
<dbReference type="Proteomes" id="UP000094936">
    <property type="component" value="Unassembled WGS sequence"/>
</dbReference>
<comment type="caution">
    <text evidence="4">The sequence shown here is derived from an EMBL/GenBank/DDBJ whole genome shotgun (WGS) entry which is preliminary data.</text>
</comment>
<dbReference type="InterPro" id="IPR001789">
    <property type="entry name" value="Sig_transdc_resp-reg_receiver"/>
</dbReference>
<dbReference type="STRING" id="1080227.A8L45_20965"/>
<dbReference type="EMBL" id="LYBM01000057">
    <property type="protein sequence ID" value="ODA30174.1"/>
    <property type="molecule type" value="Genomic_DNA"/>
</dbReference>
<proteinExistence type="predicted"/>
<gene>
    <name evidence="4" type="ORF">A8L45_20965</name>
</gene>
<keyword evidence="1 2" id="KW-0597">Phosphoprotein</keyword>